<dbReference type="RefSeq" id="WP_058289782.1">
    <property type="nucleotide sequence ID" value="NZ_CYSD01000024.1"/>
</dbReference>
<dbReference type="SUPFAM" id="SSF158472">
    <property type="entry name" value="HAMP domain-like"/>
    <property type="match status" value="1"/>
</dbReference>
<dbReference type="GO" id="GO:0005524">
    <property type="term" value="F:ATP binding"/>
    <property type="evidence" value="ECO:0007669"/>
    <property type="project" value="UniProtKB-KW"/>
</dbReference>
<dbReference type="SMART" id="SM00388">
    <property type="entry name" value="HisKA"/>
    <property type="match status" value="1"/>
</dbReference>
<evidence type="ECO:0000256" key="9">
    <source>
        <dbReference type="ARBA" id="ARBA00023012"/>
    </source>
</evidence>
<feature type="domain" description="HAMP" evidence="12">
    <location>
        <begin position="184"/>
        <end position="227"/>
    </location>
</feature>
<evidence type="ECO:0000256" key="10">
    <source>
        <dbReference type="SAM" id="Phobius"/>
    </source>
</evidence>
<dbReference type="SMART" id="SM00387">
    <property type="entry name" value="HATPase_c"/>
    <property type="match status" value="1"/>
</dbReference>
<dbReference type="EMBL" id="CYSD01000024">
    <property type="protein sequence ID" value="CUH78037.1"/>
    <property type="molecule type" value="Genomic_DNA"/>
</dbReference>
<evidence type="ECO:0000256" key="1">
    <source>
        <dbReference type="ARBA" id="ARBA00000085"/>
    </source>
</evidence>
<dbReference type="GO" id="GO:0000155">
    <property type="term" value="F:phosphorelay sensor kinase activity"/>
    <property type="evidence" value="ECO:0007669"/>
    <property type="project" value="InterPro"/>
</dbReference>
<evidence type="ECO:0000256" key="3">
    <source>
        <dbReference type="ARBA" id="ARBA00012438"/>
    </source>
</evidence>
<dbReference type="InterPro" id="IPR004358">
    <property type="entry name" value="Sig_transdc_His_kin-like_C"/>
</dbReference>
<evidence type="ECO:0000259" key="12">
    <source>
        <dbReference type="PROSITE" id="PS50885"/>
    </source>
</evidence>
<dbReference type="InterPro" id="IPR003661">
    <property type="entry name" value="HisK_dim/P_dom"/>
</dbReference>
<evidence type="ECO:0000256" key="6">
    <source>
        <dbReference type="ARBA" id="ARBA00022741"/>
    </source>
</evidence>
<feature type="domain" description="Histidine kinase" evidence="11">
    <location>
        <begin position="440"/>
        <end position="662"/>
    </location>
</feature>
<keyword evidence="5 13" id="KW-0808">Transferase</keyword>
<dbReference type="AlphaFoldDB" id="A0A0P1G8X0"/>
<dbReference type="SMART" id="SM00304">
    <property type="entry name" value="HAMP"/>
    <property type="match status" value="2"/>
</dbReference>
<keyword evidence="6" id="KW-0547">Nucleotide-binding</keyword>
<proteinExistence type="predicted"/>
<dbReference type="InterPro" id="IPR036097">
    <property type="entry name" value="HisK_dim/P_sf"/>
</dbReference>
<dbReference type="InterPro" id="IPR003660">
    <property type="entry name" value="HAMP_dom"/>
</dbReference>
<name>A0A0P1G8X0_9RHOB</name>
<dbReference type="CDD" id="cd06225">
    <property type="entry name" value="HAMP"/>
    <property type="match status" value="1"/>
</dbReference>
<reference evidence="13 14" key="1">
    <citation type="submission" date="2015-09" db="EMBL/GenBank/DDBJ databases">
        <authorList>
            <consortium name="Swine Surveillance"/>
        </authorList>
    </citation>
    <scope>NUCLEOTIDE SEQUENCE [LARGE SCALE GENOMIC DNA]</scope>
    <source>
        <strain evidence="13 14">CECT 7557</strain>
    </source>
</reference>
<dbReference type="Gene3D" id="1.10.287.130">
    <property type="match status" value="1"/>
</dbReference>
<dbReference type="InterPro" id="IPR003594">
    <property type="entry name" value="HATPase_dom"/>
</dbReference>
<dbReference type="Pfam" id="PF00512">
    <property type="entry name" value="HisKA"/>
    <property type="match status" value="1"/>
</dbReference>
<keyword evidence="8" id="KW-0067">ATP-binding</keyword>
<dbReference type="PRINTS" id="PR00344">
    <property type="entry name" value="BCTRLSENSOR"/>
</dbReference>
<dbReference type="Pfam" id="PF02518">
    <property type="entry name" value="HATPase_c"/>
    <property type="match status" value="1"/>
</dbReference>
<dbReference type="PANTHER" id="PTHR43065">
    <property type="entry name" value="SENSOR HISTIDINE KINASE"/>
    <property type="match status" value="1"/>
</dbReference>
<gene>
    <name evidence="13" type="primary">fixL</name>
    <name evidence="13" type="ORF">TRM7557_01695</name>
</gene>
<keyword evidence="7" id="KW-0418">Kinase</keyword>
<evidence type="ECO:0000256" key="7">
    <source>
        <dbReference type="ARBA" id="ARBA00022777"/>
    </source>
</evidence>
<dbReference type="Gene3D" id="3.30.565.10">
    <property type="entry name" value="Histidine kinase-like ATPase, C-terminal domain"/>
    <property type="match status" value="1"/>
</dbReference>
<keyword evidence="10" id="KW-0472">Membrane</keyword>
<dbReference type="SUPFAM" id="SSF47384">
    <property type="entry name" value="Homodimeric domain of signal transducing histidine kinase"/>
    <property type="match status" value="1"/>
</dbReference>
<evidence type="ECO:0000256" key="4">
    <source>
        <dbReference type="ARBA" id="ARBA00022553"/>
    </source>
</evidence>
<sequence length="673" mass="72937">MSFRLKTVLGIALIELTVMAILIMINQFALGGSAATQLFQRAETTARVFSNAVSDAVIATDLATLDATIATALFGEELEYLRVLSPSGVVLSAGGDAEALARPFVADADFDSARSDHMIDLQLPIIVSGTTFGVIELGMSTRAIEAELASALRWNILIAVIGMSLVAVFGYLLGSVLTHQLHWLQKGAGAISSGDLNHRIKVRGRDELAVTASCFNDMAQSLSQERHRLQEQHRFLLNRKARVEVLVKCLTEISKNEQFGDSRVFIPDTDREDEIGDMARATVVFRDAMEEIESARLKQQRLISAFDQVEEQVAIFGLDGSVLFLNAAFRRANDTILSTIGHEQFTLKGYLEVGVRLGVFKDALAEGTTAQDWITGRLACSSGTPRELNCAPDRVLLTVQSQVDGIGTVLSAKDITDLRQSENQLIQASKLATLGEMATGIAHELNQPLGVIRMAATNCVKRIDRGKGDFDYLRSKLERMGEQTERASQIINHMRIFGREASGEQTPFDLRDSLTEVASLARAQLQTLDIGLRVSVPEDVDATVLGERVIFEQVLLNLISNGRDAIEARKLAEGSNEGRITIDAEFGTPDGHVLTVRDTGGGIPEAVMDKLFEPFFTTKEPGKGTGLGLSISFGTIRDMGGVISATNEGEGACFRIVLPDQGAAKEEPLAETA</sequence>
<dbReference type="CDD" id="cd00082">
    <property type="entry name" value="HisKA"/>
    <property type="match status" value="1"/>
</dbReference>
<comment type="catalytic activity">
    <reaction evidence="1">
        <text>ATP + protein L-histidine = ADP + protein N-phospho-L-histidine.</text>
        <dbReference type="EC" id="2.7.13.3"/>
    </reaction>
</comment>
<dbReference type="Gene3D" id="1.10.8.500">
    <property type="entry name" value="HAMP domain in histidine kinase"/>
    <property type="match status" value="1"/>
</dbReference>
<keyword evidence="10" id="KW-1133">Transmembrane helix</keyword>
<accession>A0A0P1G8X0</accession>
<dbReference type="OrthoDB" id="9795133at2"/>
<keyword evidence="4" id="KW-0597">Phosphoprotein</keyword>
<evidence type="ECO:0000313" key="14">
    <source>
        <dbReference type="Proteomes" id="UP000052022"/>
    </source>
</evidence>
<dbReference type="STRING" id="928856.SAMN04488049_10630"/>
<evidence type="ECO:0000259" key="11">
    <source>
        <dbReference type="PROSITE" id="PS50109"/>
    </source>
</evidence>
<keyword evidence="9" id="KW-0902">Two-component regulatory system</keyword>
<keyword evidence="10" id="KW-0812">Transmembrane</keyword>
<keyword evidence="14" id="KW-1185">Reference proteome</keyword>
<comment type="subcellular location">
    <subcellularLocation>
        <location evidence="2">Membrane</location>
    </subcellularLocation>
</comment>
<organism evidence="13 14">
    <name type="scientific">Tritonibacter multivorans</name>
    <dbReference type="NCBI Taxonomy" id="928856"/>
    <lineage>
        <taxon>Bacteria</taxon>
        <taxon>Pseudomonadati</taxon>
        <taxon>Pseudomonadota</taxon>
        <taxon>Alphaproteobacteria</taxon>
        <taxon>Rhodobacterales</taxon>
        <taxon>Paracoccaceae</taxon>
        <taxon>Tritonibacter</taxon>
    </lineage>
</organism>
<dbReference type="GO" id="GO:0016020">
    <property type="term" value="C:membrane"/>
    <property type="evidence" value="ECO:0007669"/>
    <property type="project" value="UniProtKB-SubCell"/>
</dbReference>
<dbReference type="InterPro" id="IPR036890">
    <property type="entry name" value="HATPase_C_sf"/>
</dbReference>
<dbReference type="InterPro" id="IPR005467">
    <property type="entry name" value="His_kinase_dom"/>
</dbReference>
<dbReference type="PROSITE" id="PS50109">
    <property type="entry name" value="HIS_KIN"/>
    <property type="match status" value="1"/>
</dbReference>
<dbReference type="SUPFAM" id="SSF55874">
    <property type="entry name" value="ATPase domain of HSP90 chaperone/DNA topoisomerase II/histidine kinase"/>
    <property type="match status" value="1"/>
</dbReference>
<evidence type="ECO:0000313" key="13">
    <source>
        <dbReference type="EMBL" id="CUH78037.1"/>
    </source>
</evidence>
<dbReference type="Proteomes" id="UP000052022">
    <property type="component" value="Unassembled WGS sequence"/>
</dbReference>
<feature type="transmembrane region" description="Helical" evidence="10">
    <location>
        <begin position="151"/>
        <end position="173"/>
    </location>
</feature>
<dbReference type="Pfam" id="PF00672">
    <property type="entry name" value="HAMP"/>
    <property type="match status" value="1"/>
</dbReference>
<dbReference type="EC" id="2.7.13.3" evidence="3"/>
<evidence type="ECO:0000256" key="2">
    <source>
        <dbReference type="ARBA" id="ARBA00004370"/>
    </source>
</evidence>
<feature type="transmembrane region" description="Helical" evidence="10">
    <location>
        <begin position="7"/>
        <end position="29"/>
    </location>
</feature>
<dbReference type="Gene3D" id="6.10.340.10">
    <property type="match status" value="1"/>
</dbReference>
<protein>
    <recommendedName>
        <fullName evidence="3">histidine kinase</fullName>
        <ecNumber evidence="3">2.7.13.3</ecNumber>
    </recommendedName>
</protein>
<dbReference type="PANTHER" id="PTHR43065:SF46">
    <property type="entry name" value="C4-DICARBOXYLATE TRANSPORT SENSOR PROTEIN DCTB"/>
    <property type="match status" value="1"/>
</dbReference>
<dbReference type="PROSITE" id="PS50885">
    <property type="entry name" value="HAMP"/>
    <property type="match status" value="1"/>
</dbReference>
<evidence type="ECO:0000256" key="8">
    <source>
        <dbReference type="ARBA" id="ARBA00022840"/>
    </source>
</evidence>
<evidence type="ECO:0000256" key="5">
    <source>
        <dbReference type="ARBA" id="ARBA00022679"/>
    </source>
</evidence>
<feature type="transmembrane region" description="Helical" evidence="10">
    <location>
        <begin position="121"/>
        <end position="139"/>
    </location>
</feature>